<proteinExistence type="predicted"/>
<name>A0A8H3DZD2_9AGAM</name>
<dbReference type="Proteomes" id="UP000663827">
    <property type="component" value="Unassembled WGS sequence"/>
</dbReference>
<keyword evidence="4" id="KW-0464">Manganese</keyword>
<feature type="domain" description="DHHA2" evidence="5">
    <location>
        <begin position="290"/>
        <end position="446"/>
    </location>
</feature>
<keyword evidence="2" id="KW-0479">Metal-binding</keyword>
<dbReference type="SUPFAM" id="SSF64182">
    <property type="entry name" value="DHH phosphoesterases"/>
    <property type="match status" value="1"/>
</dbReference>
<evidence type="ECO:0000256" key="2">
    <source>
        <dbReference type="ARBA" id="ARBA00022723"/>
    </source>
</evidence>
<comment type="cofactor">
    <cofactor evidence="1">
        <name>Mn(2+)</name>
        <dbReference type="ChEBI" id="CHEBI:29035"/>
    </cofactor>
</comment>
<evidence type="ECO:0000313" key="6">
    <source>
        <dbReference type="EMBL" id="CAE7159404.1"/>
    </source>
</evidence>
<dbReference type="InterPro" id="IPR038222">
    <property type="entry name" value="DHHA2_dom_sf"/>
</dbReference>
<dbReference type="InterPro" id="IPR001667">
    <property type="entry name" value="DDH_dom"/>
</dbReference>
<evidence type="ECO:0000256" key="3">
    <source>
        <dbReference type="ARBA" id="ARBA00022801"/>
    </source>
</evidence>
<dbReference type="GO" id="GO:0005737">
    <property type="term" value="C:cytoplasm"/>
    <property type="evidence" value="ECO:0007669"/>
    <property type="project" value="InterPro"/>
</dbReference>
<evidence type="ECO:0000256" key="1">
    <source>
        <dbReference type="ARBA" id="ARBA00001936"/>
    </source>
</evidence>
<dbReference type="Gene3D" id="3.10.310.20">
    <property type="entry name" value="DHHA2 domain"/>
    <property type="match status" value="1"/>
</dbReference>
<dbReference type="InterPro" id="IPR038763">
    <property type="entry name" value="DHH_sf"/>
</dbReference>
<dbReference type="Pfam" id="PF01368">
    <property type="entry name" value="DHH"/>
    <property type="match status" value="1"/>
</dbReference>
<dbReference type="EMBL" id="CAJNJQ010002041">
    <property type="protein sequence ID" value="CAE7159404.1"/>
    <property type="molecule type" value="Genomic_DNA"/>
</dbReference>
<dbReference type="GO" id="GO:0004309">
    <property type="term" value="F:exopolyphosphatase activity"/>
    <property type="evidence" value="ECO:0007669"/>
    <property type="project" value="TreeGrafter"/>
</dbReference>
<dbReference type="PANTHER" id="PTHR12112">
    <property type="entry name" value="BNIP - RELATED"/>
    <property type="match status" value="1"/>
</dbReference>
<dbReference type="InterPro" id="IPR004097">
    <property type="entry name" value="DHHA2"/>
</dbReference>
<keyword evidence="3" id="KW-0378">Hydrolase</keyword>
<accession>A0A8H3DZD2</accession>
<dbReference type="Gene3D" id="3.90.1640.10">
    <property type="entry name" value="inorganic pyrophosphatase (n-terminal core)"/>
    <property type="match status" value="1"/>
</dbReference>
<evidence type="ECO:0000313" key="7">
    <source>
        <dbReference type="Proteomes" id="UP000663827"/>
    </source>
</evidence>
<protein>
    <recommendedName>
        <fullName evidence="5">DHHA2 domain-containing protein</fullName>
    </recommendedName>
</protein>
<dbReference type="SMART" id="SM01131">
    <property type="entry name" value="DHHA2"/>
    <property type="match status" value="1"/>
</dbReference>
<reference evidence="6" key="1">
    <citation type="submission" date="2021-01" db="EMBL/GenBank/DDBJ databases">
        <authorList>
            <person name="Kaushik A."/>
        </authorList>
    </citation>
    <scope>NUCLEOTIDE SEQUENCE</scope>
    <source>
        <strain evidence="6">AG5</strain>
    </source>
</reference>
<comment type="caution">
    <text evidence="6">The sequence shown here is derived from an EMBL/GenBank/DDBJ whole genome shotgun (WGS) entry which is preliminary data.</text>
</comment>
<organism evidence="6 7">
    <name type="scientific">Rhizoctonia solani</name>
    <dbReference type="NCBI Taxonomy" id="456999"/>
    <lineage>
        <taxon>Eukaryota</taxon>
        <taxon>Fungi</taxon>
        <taxon>Dikarya</taxon>
        <taxon>Basidiomycota</taxon>
        <taxon>Agaricomycotina</taxon>
        <taxon>Agaricomycetes</taxon>
        <taxon>Cantharellales</taxon>
        <taxon>Ceratobasidiaceae</taxon>
        <taxon>Rhizoctonia</taxon>
    </lineage>
</organism>
<sequence>MYLWGRKCLACRIRYLPVRACSPCTRLLVPVIPSTQRRPPLSSFLQTNKKEFLYDVRHNHGQDWNIVMGNEGGDLDSCATAIAMSYISTKLNDSPSIALIQTPRSDLKLRKENLYGFHLFGDLKSDHTDLLTIEDITDLIPLSELRTTFTLVDHNSLLPKFAHNGDDRVTAIFDHHEDEGKHPNADPRIICTTGSCASVVTDYYKDQFPPKPDGLALRVASLLLSAIALDTKGLKPVDLNINIDDPERGNAYPKDNAAHKLLRPLSVFGVQAFSPDRRPSLPDISMKYLYEVLYKAKQDVGHLSGQELLRRDYKGYQLSSGSGDIRYRLSTVPISVHQWIERDGAEAFWADQAQWINEHNLTFSGILTSFRTSDKKPKHERELILVFPSPASQLEKKLYRGIISNHELDAKRMYNVKGICKQRARAWRLSKKASRKLVAPAIKEIIEGDRSDVGFICALIGWFRAYFS</sequence>
<gene>
    <name evidence="6" type="ORF">RDB_LOCUS97447</name>
</gene>
<dbReference type="AlphaFoldDB" id="A0A8H3DZD2"/>
<dbReference type="PANTHER" id="PTHR12112:SF39">
    <property type="entry name" value="EG:152A3.5 PROTEIN (FBGN0003116_PN PROTEIN)"/>
    <property type="match status" value="1"/>
</dbReference>
<dbReference type="Pfam" id="PF02833">
    <property type="entry name" value="DHHA2"/>
    <property type="match status" value="1"/>
</dbReference>
<evidence type="ECO:0000256" key="4">
    <source>
        <dbReference type="ARBA" id="ARBA00023211"/>
    </source>
</evidence>
<evidence type="ECO:0000259" key="5">
    <source>
        <dbReference type="SMART" id="SM01131"/>
    </source>
</evidence>